<keyword evidence="6" id="KW-0906">Nuclear pore complex</keyword>
<keyword evidence="4" id="KW-0653">Protein transport</keyword>
<dbReference type="GO" id="GO:0000055">
    <property type="term" value="P:ribosomal large subunit export from nucleus"/>
    <property type="evidence" value="ECO:0007669"/>
    <property type="project" value="InterPro"/>
</dbReference>
<dbReference type="GO" id="GO:0017056">
    <property type="term" value="F:structural constituent of nuclear pore"/>
    <property type="evidence" value="ECO:0007669"/>
    <property type="project" value="InterPro"/>
</dbReference>
<evidence type="ECO:0000256" key="8">
    <source>
        <dbReference type="SAM" id="MobiDB-lite"/>
    </source>
</evidence>
<keyword evidence="3" id="KW-0509">mRNA transport</keyword>
<keyword evidence="7" id="KW-0539">Nucleus</keyword>
<dbReference type="GO" id="GO:0000056">
    <property type="term" value="P:ribosomal small subunit export from nucleus"/>
    <property type="evidence" value="ECO:0007669"/>
    <property type="project" value="InterPro"/>
</dbReference>
<evidence type="ECO:0000256" key="2">
    <source>
        <dbReference type="ARBA" id="ARBA00022448"/>
    </source>
</evidence>
<feature type="compositionally biased region" description="Polar residues" evidence="8">
    <location>
        <begin position="776"/>
        <end position="785"/>
    </location>
</feature>
<dbReference type="PANTHER" id="PTHR13257:SF0">
    <property type="entry name" value="NUCLEAR PORE COMPLEX PROTEIN NUP88"/>
    <property type="match status" value="1"/>
</dbReference>
<comment type="caution">
    <text evidence="9">The sequence shown here is derived from an EMBL/GenBank/DDBJ whole genome shotgun (WGS) entry which is preliminary data.</text>
</comment>
<dbReference type="Proteomes" id="UP000803884">
    <property type="component" value="Unassembled WGS sequence"/>
</dbReference>
<evidence type="ECO:0000256" key="6">
    <source>
        <dbReference type="ARBA" id="ARBA00023132"/>
    </source>
</evidence>
<dbReference type="AlphaFoldDB" id="A0AB34L0P2"/>
<keyword evidence="10" id="KW-1185">Reference proteome</keyword>
<evidence type="ECO:0000313" key="10">
    <source>
        <dbReference type="Proteomes" id="UP000803884"/>
    </source>
</evidence>
<feature type="region of interest" description="Disordered" evidence="8">
    <location>
        <begin position="823"/>
        <end position="842"/>
    </location>
</feature>
<name>A0AB34L0P2_9PEZI</name>
<evidence type="ECO:0000313" key="9">
    <source>
        <dbReference type="EMBL" id="KAL1590638.1"/>
    </source>
</evidence>
<dbReference type="RefSeq" id="XP_069233743.1">
    <property type="nucleotide sequence ID" value="XM_069369407.1"/>
</dbReference>
<evidence type="ECO:0000256" key="4">
    <source>
        <dbReference type="ARBA" id="ARBA00022927"/>
    </source>
</evidence>
<protein>
    <recommendedName>
        <fullName evidence="11">Nuclear pore complex protein An-Nup82</fullName>
    </recommendedName>
</protein>
<keyword evidence="2" id="KW-0813">Transport</keyword>
<dbReference type="InterPro" id="IPR037700">
    <property type="entry name" value="NUP88/NUP82"/>
</dbReference>
<comment type="subcellular location">
    <subcellularLocation>
        <location evidence="1">Nucleus</location>
        <location evidence="1">Nuclear pore complex</location>
    </subcellularLocation>
</comment>
<dbReference type="GeneID" id="96002245"/>
<dbReference type="EMBL" id="JAAQHG020000002">
    <property type="protein sequence ID" value="KAL1590638.1"/>
    <property type="molecule type" value="Genomic_DNA"/>
</dbReference>
<proteinExistence type="predicted"/>
<feature type="compositionally biased region" description="Basic and acidic residues" evidence="8">
    <location>
        <begin position="823"/>
        <end position="834"/>
    </location>
</feature>
<dbReference type="GO" id="GO:0006606">
    <property type="term" value="P:protein import into nucleus"/>
    <property type="evidence" value="ECO:0007669"/>
    <property type="project" value="TreeGrafter"/>
</dbReference>
<organism evidence="9 10">
    <name type="scientific">Cladosporium halotolerans</name>
    <dbReference type="NCBI Taxonomy" id="1052096"/>
    <lineage>
        <taxon>Eukaryota</taxon>
        <taxon>Fungi</taxon>
        <taxon>Dikarya</taxon>
        <taxon>Ascomycota</taxon>
        <taxon>Pezizomycotina</taxon>
        <taxon>Dothideomycetes</taxon>
        <taxon>Dothideomycetidae</taxon>
        <taxon>Cladosporiales</taxon>
        <taxon>Cladosporiaceae</taxon>
        <taxon>Cladosporium</taxon>
    </lineage>
</organism>
<sequence length="876" mass="95588">MPKVVSYTPEWLSRPSPGFKLFQPNQQGAKQQQEGARKTVANRGTEVFVAVGKELRWSDLGLLRDAEKDGRANQLGQGYRVLKLPSPWNVTQLSVSPDGSLLAVLTAHTCHVCVLPSSAHLRSGDDSEIRLKSFQVGPAAHVLEQAPLATALWHPLSRPGTPALVTITKDACVRQWELDINNRYTFDEPSIAFDLKKLANATSTNADFSASKYGAKRGFSPDEVEMQVAAAAFGGSGSEDEDGWSSMTLWFAMTEGDTYALSPFLPSQFRVPSTMLPGLSTSVVAKTRAIQHDPQATETEKRTADAQTKWLAELDSQNPLTMPGATEFDTVEIYSRPQRLGAIPKLQGPFTLSPEPDFGEITDIHVIAPTIDREELYGEDLEDAPLGEEGLSIGIVCLATNSDKVHVCLDLEGVEAEWLPVKRSRSYGMDDLEDGKELLLFESLDLTSGTASATSWPTFTSSPAGRYELFATTPSGVYSLDFTSWIGDLEAELANPSDAGFEFRLDVILESGNTLIEKPIELSSHVDEASNPTTAAAIVDTSLNYFLLTATPSGPYAATIEIPMAPSNPYEPEQLSLPEPPPREPYQPPKEFFTPSQITDLLGPKQSELARASMQAPLRFSTETLQIITDAHRILSHETHQLDLAAADLFRRCERLRSELYDQVAKVREIAARVDAVTGDDERDGEAALGASVQGEIIEDAQMYGTEKLDHRIMVANSNTRNLNERVEILRRKVAMLGGKELSAKERAFADEVGRLEASLAKEKSPLSDDAPAPTSPNALLQIANSPAGGSRGKKAQGTLTARFGEIDELQERLVKQADQAIERMGEESREKKQASGGVASDFRKQRLQQVMALLERESALVDAVTERLGRLGAGR</sequence>
<dbReference type="GO" id="GO:0005643">
    <property type="term" value="C:nuclear pore"/>
    <property type="evidence" value="ECO:0007669"/>
    <property type="project" value="UniProtKB-SubCell"/>
</dbReference>
<evidence type="ECO:0008006" key="11">
    <source>
        <dbReference type="Google" id="ProtNLM"/>
    </source>
</evidence>
<dbReference type="GO" id="GO:0006406">
    <property type="term" value="P:mRNA export from nucleus"/>
    <property type="evidence" value="ECO:0007669"/>
    <property type="project" value="TreeGrafter"/>
</dbReference>
<dbReference type="PANTHER" id="PTHR13257">
    <property type="entry name" value="NUCLEOPORIN NUP84-RELATED"/>
    <property type="match status" value="1"/>
</dbReference>
<accession>A0AB34L0P2</accession>
<reference evidence="9 10" key="1">
    <citation type="journal article" date="2020" name="Microbiol. Resour. Announc.">
        <title>Draft Genome Sequence of a Cladosporium Species Isolated from the Mesophotic Ascidian Didemnum maculosum.</title>
        <authorList>
            <person name="Gioti A."/>
            <person name="Siaperas R."/>
            <person name="Nikolaivits E."/>
            <person name="Le Goff G."/>
            <person name="Ouazzani J."/>
            <person name="Kotoulas G."/>
            <person name="Topakas E."/>
        </authorList>
    </citation>
    <scope>NUCLEOTIDE SEQUENCE [LARGE SCALE GENOMIC DNA]</scope>
    <source>
        <strain evidence="9 10">TM138-S3</strain>
    </source>
</reference>
<feature type="region of interest" description="Disordered" evidence="8">
    <location>
        <begin position="761"/>
        <end position="796"/>
    </location>
</feature>
<evidence type="ECO:0000256" key="1">
    <source>
        <dbReference type="ARBA" id="ARBA00004567"/>
    </source>
</evidence>
<evidence type="ECO:0000256" key="7">
    <source>
        <dbReference type="ARBA" id="ARBA00023242"/>
    </source>
</evidence>
<evidence type="ECO:0000256" key="5">
    <source>
        <dbReference type="ARBA" id="ARBA00023010"/>
    </source>
</evidence>
<evidence type="ECO:0000256" key="3">
    <source>
        <dbReference type="ARBA" id="ARBA00022816"/>
    </source>
</evidence>
<keyword evidence="5" id="KW-0811">Translocation</keyword>
<gene>
    <name evidence="9" type="ORF">WHR41_00801</name>
</gene>